<reference evidence="1" key="1">
    <citation type="journal article" date="2021" name="Proc. Natl. Acad. Sci. U.S.A.">
        <title>A Catalog of Tens of Thousands of Viruses from Human Metagenomes Reveals Hidden Associations with Chronic Diseases.</title>
        <authorList>
            <person name="Tisza M.J."/>
            <person name="Buck C.B."/>
        </authorList>
    </citation>
    <scope>NUCLEOTIDE SEQUENCE</scope>
    <source>
        <strain evidence="1">CtGuJ10</strain>
    </source>
</reference>
<accession>A0A8S5PUF6</accession>
<organism evidence="1">
    <name type="scientific">Siphoviridae sp. ctGuJ10</name>
    <dbReference type="NCBI Taxonomy" id="2825418"/>
    <lineage>
        <taxon>Viruses</taxon>
        <taxon>Duplodnaviria</taxon>
        <taxon>Heunggongvirae</taxon>
        <taxon>Uroviricota</taxon>
        <taxon>Caudoviricetes</taxon>
    </lineage>
</organism>
<protein>
    <submittedName>
        <fullName evidence="1">Uncharacterized protein</fullName>
    </submittedName>
</protein>
<sequence>MKKNEMTMFKLIDSLFKSWWLSSCNDNAFEKFVNKIKWDYVYTTEDNTICYCIDDIQLECVNLNPFDNRNNPIVMINMEILYLNDKKWMWSY</sequence>
<dbReference type="EMBL" id="BK015503">
    <property type="protein sequence ID" value="DAE10147.1"/>
    <property type="molecule type" value="Genomic_DNA"/>
</dbReference>
<evidence type="ECO:0000313" key="1">
    <source>
        <dbReference type="EMBL" id="DAE10147.1"/>
    </source>
</evidence>
<name>A0A8S5PUF6_9CAUD</name>
<proteinExistence type="predicted"/>